<dbReference type="GO" id="GO:0003995">
    <property type="term" value="F:acyl-CoA dehydrogenase activity"/>
    <property type="evidence" value="ECO:0007669"/>
    <property type="project" value="InterPro"/>
</dbReference>
<dbReference type="Gene3D" id="6.10.250.600">
    <property type="match status" value="1"/>
</dbReference>
<dbReference type="InterPro" id="IPR009100">
    <property type="entry name" value="AcylCoA_DH/oxidase_NM_dom_sf"/>
</dbReference>
<feature type="domain" description="Acyl-CoA dehydrogenase/oxidase C-terminal" evidence="6">
    <location>
        <begin position="261"/>
        <end position="412"/>
    </location>
</feature>
<dbReference type="Gene3D" id="1.20.140.10">
    <property type="entry name" value="Butyryl-CoA Dehydrogenase, subunit A, domain 3"/>
    <property type="match status" value="1"/>
</dbReference>
<organism evidence="9 10">
    <name type="scientific">Candidatus Thermoflexus japonica</name>
    <dbReference type="NCBI Taxonomy" id="2035417"/>
    <lineage>
        <taxon>Bacteria</taxon>
        <taxon>Bacillati</taxon>
        <taxon>Chloroflexota</taxon>
        <taxon>Thermoflexia</taxon>
        <taxon>Thermoflexales</taxon>
        <taxon>Thermoflexaceae</taxon>
        <taxon>Thermoflexus</taxon>
    </lineage>
</organism>
<protein>
    <submittedName>
        <fullName evidence="9">Acyl-CoA dehydrogenase AidB</fullName>
        <ecNumber evidence="9">1.3.99.-</ecNumber>
    </submittedName>
</protein>
<dbReference type="PANTHER" id="PTHR42707">
    <property type="entry name" value="ACYL-COA DEHYDROGENASE"/>
    <property type="match status" value="1"/>
</dbReference>
<dbReference type="InterPro" id="IPR036250">
    <property type="entry name" value="AcylCo_DH-like_C"/>
</dbReference>
<evidence type="ECO:0000256" key="3">
    <source>
        <dbReference type="ARBA" id="ARBA00022630"/>
    </source>
</evidence>
<gene>
    <name evidence="9" type="primary">aidB</name>
    <name evidence="9" type="ORF">HRbin22_01339</name>
</gene>
<dbReference type="EMBL" id="BEHY01000026">
    <property type="protein sequence ID" value="GBD09092.1"/>
    <property type="molecule type" value="Genomic_DNA"/>
</dbReference>
<comment type="caution">
    <text evidence="9">The sequence shown here is derived from an EMBL/GenBank/DDBJ whole genome shotgun (WGS) entry which is preliminary data.</text>
</comment>
<evidence type="ECO:0000256" key="4">
    <source>
        <dbReference type="ARBA" id="ARBA00022827"/>
    </source>
</evidence>
<evidence type="ECO:0000256" key="5">
    <source>
        <dbReference type="RuleBase" id="RU362125"/>
    </source>
</evidence>
<dbReference type="PANTHER" id="PTHR42707:SF2">
    <property type="entry name" value="ACD11 DEHYDROGENASE"/>
    <property type="match status" value="1"/>
</dbReference>
<comment type="similarity">
    <text evidence="2 5">Belongs to the acyl-CoA dehydrogenase family.</text>
</comment>
<dbReference type="Pfam" id="PF02770">
    <property type="entry name" value="Acyl-CoA_dh_M"/>
    <property type="match status" value="1"/>
</dbReference>
<keyword evidence="5 9" id="KW-0560">Oxidoreductase</keyword>
<evidence type="ECO:0000313" key="10">
    <source>
        <dbReference type="Proteomes" id="UP000236642"/>
    </source>
</evidence>
<evidence type="ECO:0000313" key="9">
    <source>
        <dbReference type="EMBL" id="GBD09092.1"/>
    </source>
</evidence>
<dbReference type="InterPro" id="IPR006089">
    <property type="entry name" value="Acyl-CoA_DH_CS"/>
</dbReference>
<evidence type="ECO:0000259" key="8">
    <source>
        <dbReference type="Pfam" id="PF18158"/>
    </source>
</evidence>
<dbReference type="Pfam" id="PF00441">
    <property type="entry name" value="Acyl-CoA_dh_1"/>
    <property type="match status" value="1"/>
</dbReference>
<comment type="cofactor">
    <cofactor evidence="1 5">
        <name>FAD</name>
        <dbReference type="ChEBI" id="CHEBI:57692"/>
    </cofactor>
</comment>
<feature type="domain" description="Adaptive response protein AidB N-terminal" evidence="8">
    <location>
        <begin position="49"/>
        <end position="143"/>
    </location>
</feature>
<keyword evidence="4 5" id="KW-0274">FAD</keyword>
<proteinExistence type="inferred from homology"/>
<reference evidence="10" key="1">
    <citation type="submission" date="2017-09" db="EMBL/GenBank/DDBJ databases">
        <title>Metaegenomics of thermophilic ammonia-oxidizing enrichment culture.</title>
        <authorList>
            <person name="Kato S."/>
            <person name="Suzuki K."/>
        </authorList>
    </citation>
    <scope>NUCLEOTIDE SEQUENCE [LARGE SCALE GENOMIC DNA]</scope>
</reference>
<dbReference type="Gene3D" id="2.40.110.20">
    <property type="match status" value="1"/>
</dbReference>
<dbReference type="SUPFAM" id="SSF56645">
    <property type="entry name" value="Acyl-CoA dehydrogenase NM domain-like"/>
    <property type="match status" value="1"/>
</dbReference>
<sequence length="485" mass="54908">MDLDALRTPTRFLQSMGLSFPPELDLQELESWWEAEGKAISMMIDRMGTPWLRAYDRFGRRIDEILYPPDYRRMLLQGYRAGAVWHAFEGAGLSATFVIGYLTAFYDAGLYCPYTVSLATALALHKYGDPDLQARFLPPLLRRDGEVWQGATWMTEAGGGSDLGATVETLARPDGGSWRLTGEKYFASNAGAELAVVAARPEGAPRTVRGLALFLLPRYREDGSLNYLIRRLKDKIGTRSVPTGEVELRDSEAYLLGRLETGIYHILEVLNVSRVANSIGSVALMQRAIAEALAFAERRIAFGRPILQHPLMRRQFAERIRDLQAAFALAWTTVRLLEEVWPEHPPYSERYHLFRLLTHLAKYWTAEQAVQTAKWAMEVHGGMGVLGEYPVERWLREAMILPIWEGTPHRQILDGLEVMARKGAHRALMEMLAAEADPQALEEMFERVEAHLRQPPEEQEAQAEALFRDLARFTADTLRRRLPGG</sequence>
<evidence type="ECO:0000259" key="6">
    <source>
        <dbReference type="Pfam" id="PF00441"/>
    </source>
</evidence>
<name>A0A2H5Y6T1_9CHLR</name>
<dbReference type="SUPFAM" id="SSF47203">
    <property type="entry name" value="Acyl-CoA dehydrogenase C-terminal domain-like"/>
    <property type="match status" value="1"/>
</dbReference>
<dbReference type="Proteomes" id="UP000236642">
    <property type="component" value="Unassembled WGS sequence"/>
</dbReference>
<evidence type="ECO:0000259" key="7">
    <source>
        <dbReference type="Pfam" id="PF02770"/>
    </source>
</evidence>
<dbReference type="InterPro" id="IPR041504">
    <property type="entry name" value="AidB_N"/>
</dbReference>
<dbReference type="Pfam" id="PF18158">
    <property type="entry name" value="AidB_N"/>
    <property type="match status" value="1"/>
</dbReference>
<feature type="domain" description="Acyl-CoA oxidase/dehydrogenase middle" evidence="7">
    <location>
        <begin position="151"/>
        <end position="250"/>
    </location>
</feature>
<dbReference type="EC" id="1.3.99.-" evidence="9"/>
<dbReference type="InterPro" id="IPR052904">
    <property type="entry name" value="Acyl-CoA_dehydrogenase-like"/>
</dbReference>
<keyword evidence="3 5" id="KW-0285">Flavoprotein</keyword>
<accession>A0A2H5Y6T1</accession>
<evidence type="ECO:0000256" key="2">
    <source>
        <dbReference type="ARBA" id="ARBA00009347"/>
    </source>
</evidence>
<dbReference type="InterPro" id="IPR009075">
    <property type="entry name" value="AcylCo_DH/oxidase_C"/>
</dbReference>
<evidence type="ECO:0000256" key="1">
    <source>
        <dbReference type="ARBA" id="ARBA00001974"/>
    </source>
</evidence>
<dbReference type="AlphaFoldDB" id="A0A2H5Y6T1"/>
<dbReference type="PROSITE" id="PS00073">
    <property type="entry name" value="ACYL_COA_DH_2"/>
    <property type="match status" value="1"/>
</dbReference>
<dbReference type="InterPro" id="IPR006091">
    <property type="entry name" value="Acyl-CoA_Oxase/DH_mid-dom"/>
</dbReference>